<feature type="domain" description="NfeD-like C-terminal" evidence="6">
    <location>
        <begin position="82"/>
        <end position="142"/>
    </location>
</feature>
<dbReference type="GO" id="GO:0005886">
    <property type="term" value="C:plasma membrane"/>
    <property type="evidence" value="ECO:0007669"/>
    <property type="project" value="TreeGrafter"/>
</dbReference>
<evidence type="ECO:0000256" key="3">
    <source>
        <dbReference type="ARBA" id="ARBA00022989"/>
    </source>
</evidence>
<evidence type="ECO:0000256" key="1">
    <source>
        <dbReference type="ARBA" id="ARBA00004141"/>
    </source>
</evidence>
<gene>
    <name evidence="7" type="ORF">H9900_06050</name>
</gene>
<dbReference type="AlphaFoldDB" id="A0A9D1PSE6"/>
<reference evidence="7" key="2">
    <citation type="submission" date="2021-04" db="EMBL/GenBank/DDBJ databases">
        <authorList>
            <person name="Gilroy R."/>
        </authorList>
    </citation>
    <scope>NUCLEOTIDE SEQUENCE</scope>
    <source>
        <strain evidence="7">5790</strain>
    </source>
</reference>
<dbReference type="PANTHER" id="PTHR33507:SF3">
    <property type="entry name" value="INNER MEMBRANE PROTEIN YBBJ"/>
    <property type="match status" value="1"/>
</dbReference>
<dbReference type="InterPro" id="IPR002810">
    <property type="entry name" value="NfeD-like_C"/>
</dbReference>
<keyword evidence="4 5" id="KW-0472">Membrane</keyword>
<proteinExistence type="predicted"/>
<dbReference type="Gene3D" id="2.40.50.140">
    <property type="entry name" value="Nucleic acid-binding proteins"/>
    <property type="match status" value="1"/>
</dbReference>
<evidence type="ECO:0000256" key="5">
    <source>
        <dbReference type="SAM" id="Phobius"/>
    </source>
</evidence>
<keyword evidence="2 5" id="KW-0812">Transmembrane</keyword>
<dbReference type="EMBL" id="DXIJ01000127">
    <property type="protein sequence ID" value="HIV86352.1"/>
    <property type="molecule type" value="Genomic_DNA"/>
</dbReference>
<evidence type="ECO:0000313" key="8">
    <source>
        <dbReference type="Proteomes" id="UP000824162"/>
    </source>
</evidence>
<dbReference type="InterPro" id="IPR012340">
    <property type="entry name" value="NA-bd_OB-fold"/>
</dbReference>
<comment type="caution">
    <text evidence="7">The sequence shown here is derived from an EMBL/GenBank/DDBJ whole genome shotgun (WGS) entry which is preliminary data.</text>
</comment>
<dbReference type="Pfam" id="PF01957">
    <property type="entry name" value="NfeD"/>
    <property type="match status" value="1"/>
</dbReference>
<accession>A0A9D1PSE6</accession>
<protein>
    <submittedName>
        <fullName evidence="7">NfeD family protein</fullName>
    </submittedName>
</protein>
<evidence type="ECO:0000313" key="7">
    <source>
        <dbReference type="EMBL" id="HIV86352.1"/>
    </source>
</evidence>
<evidence type="ECO:0000256" key="2">
    <source>
        <dbReference type="ARBA" id="ARBA00022692"/>
    </source>
</evidence>
<dbReference type="SUPFAM" id="SSF141322">
    <property type="entry name" value="NfeD domain-like"/>
    <property type="match status" value="1"/>
</dbReference>
<comment type="subcellular location">
    <subcellularLocation>
        <location evidence="1">Membrane</location>
        <topology evidence="1">Multi-pass membrane protein</topology>
    </subcellularLocation>
</comment>
<dbReference type="InterPro" id="IPR052165">
    <property type="entry name" value="Membrane_assoc_protease"/>
</dbReference>
<dbReference type="Proteomes" id="UP000824162">
    <property type="component" value="Unassembled WGS sequence"/>
</dbReference>
<keyword evidence="3 5" id="KW-1133">Transmembrane helix</keyword>
<reference evidence="7" key="1">
    <citation type="journal article" date="2021" name="PeerJ">
        <title>Extensive microbial diversity within the chicken gut microbiome revealed by metagenomics and culture.</title>
        <authorList>
            <person name="Gilroy R."/>
            <person name="Ravi A."/>
            <person name="Getino M."/>
            <person name="Pursley I."/>
            <person name="Horton D.L."/>
            <person name="Alikhan N.F."/>
            <person name="Baker D."/>
            <person name="Gharbi K."/>
            <person name="Hall N."/>
            <person name="Watson M."/>
            <person name="Adriaenssens E.M."/>
            <person name="Foster-Nyarko E."/>
            <person name="Jarju S."/>
            <person name="Secka A."/>
            <person name="Antonio M."/>
            <person name="Oren A."/>
            <person name="Chaudhuri R.R."/>
            <person name="La Ragione R."/>
            <person name="Hildebrand F."/>
            <person name="Pallen M.J."/>
        </authorList>
    </citation>
    <scope>NUCLEOTIDE SEQUENCE</scope>
    <source>
        <strain evidence="7">5790</strain>
    </source>
</reference>
<evidence type="ECO:0000259" key="6">
    <source>
        <dbReference type="Pfam" id="PF01957"/>
    </source>
</evidence>
<name>A0A9D1PSE6_9FIRM</name>
<dbReference type="PANTHER" id="PTHR33507">
    <property type="entry name" value="INNER MEMBRANE PROTEIN YBBJ"/>
    <property type="match status" value="1"/>
</dbReference>
<sequence>MSAAVIIWIIAAVVFALIEAATVSLITVWFAVGSVAAAVAAYLGGSVLVQLGTFVIVSGVFLCLTRPLFKKIAVKKTQHTNADRLLGREALVIKRIDSIENSGQVKIMGQVWSAVSEDGSVIEEDAKVTVRDISGVKLVVRPAG</sequence>
<organism evidence="7 8">
    <name type="scientific">Candidatus Monoglobus merdigallinarum</name>
    <dbReference type="NCBI Taxonomy" id="2838698"/>
    <lineage>
        <taxon>Bacteria</taxon>
        <taxon>Bacillati</taxon>
        <taxon>Bacillota</taxon>
        <taxon>Clostridia</taxon>
        <taxon>Monoglobales</taxon>
        <taxon>Monoglobaceae</taxon>
        <taxon>Monoglobus</taxon>
    </lineage>
</organism>
<evidence type="ECO:0000256" key="4">
    <source>
        <dbReference type="ARBA" id="ARBA00023136"/>
    </source>
</evidence>
<feature type="transmembrane region" description="Helical" evidence="5">
    <location>
        <begin position="30"/>
        <end position="63"/>
    </location>
</feature>